<reference evidence="3" key="1">
    <citation type="journal article" date="2023" name="Insect Mol. Biol.">
        <title>Genome sequencing provides insights into the evolution of gene families encoding plant cell wall-degrading enzymes in longhorned beetles.</title>
        <authorList>
            <person name="Shin N.R."/>
            <person name="Okamura Y."/>
            <person name="Kirsch R."/>
            <person name="Pauchet Y."/>
        </authorList>
    </citation>
    <scope>NUCLEOTIDE SEQUENCE</scope>
    <source>
        <strain evidence="3">RBIC_L_NR</strain>
    </source>
</reference>
<gene>
    <name evidence="3" type="ORF">NQ314_021380</name>
</gene>
<dbReference type="PANTHER" id="PTHR46599">
    <property type="entry name" value="PIGGYBAC TRANSPOSABLE ELEMENT-DERIVED PROTEIN 4"/>
    <property type="match status" value="1"/>
</dbReference>
<proteinExistence type="predicted"/>
<dbReference type="InterPro" id="IPR029526">
    <property type="entry name" value="PGBD"/>
</dbReference>
<protein>
    <recommendedName>
        <fullName evidence="2">PiggyBac transposable element-derived protein domain-containing protein</fullName>
    </recommendedName>
</protein>
<evidence type="ECO:0000256" key="1">
    <source>
        <dbReference type="SAM" id="MobiDB-lite"/>
    </source>
</evidence>
<feature type="compositionally biased region" description="Basic and acidic residues" evidence="1">
    <location>
        <begin position="35"/>
        <end position="44"/>
    </location>
</feature>
<feature type="region of interest" description="Disordered" evidence="1">
    <location>
        <begin position="457"/>
        <end position="492"/>
    </location>
</feature>
<sequence length="1166" mass="133292">MANGIATEEMEAEDALDPFAPTDDSGDPEYTPNSEKSKNNKKLTDLFQVNTGKPDNTSHSDSDSVDTVDGDGSLSYDESSSAMIRINEASPYQLSLRSSSESALFDGTFFVILNRGENSAISAQCQKCPNKRVTSKSDIKPKKTQDKILATITDNGSNFVKAFKEYGIHLETCLLINSIPSSQVDETDDNEDNKSHDYTDLDDIIFQPAGVMEMEDEQHEQHIQLPNHFRCATHTLNLIATTDIMNSMPTIEMAIIATTLIPKFRLRWLHSFRNTSLILQVSQVKNMVINAAKEFVSAQNYIAPEAKNDQCEVDDFFELTAMTEASEQDEPQNVALNEFELQTRISPKDKKIKLLLSNQRLRNRIAKKNLEINILKEKYSHAQSPDVILRAQGRDAHIKIHIMPSRPLTDKELQDIANNLFVENNEANDFGNVYSSGESNIEDPVDDLLDIEQNIEQASDGNASENGEDDYPDGGEETIPPESSFDGQHDPEYEIKYKPDKFDETKTGCNVADINASSKQLAYFELYFTKKFVETIVKECNRQMSYLKESDANFKLSIDESLVLFKGRLAFRQYIPSKRHRFGIKLFMLCDSKTRVCLDFIIYTGATTELVALPKERKEIGKSGQIEDTYVCGTIRTTRKFMPVFHEKLQKGEMTFRSSGPILILKWCDEREIHMVTTMHDFQMSATKKKDSRTGRIIMKPTCVINYNFNMGGIDQTDILISSIESVHMVTINCLALYNYIHDRKSSVADFQLELTQQIFEKYADPEAPTTLPRHSQCEHPLRLLAKHFIRRVPKPTPSSRQPVRRCVVCAKNKKRSETTYQCDICNLPRGKLMVKMAPNNNTTEQEQQTGYKNEIQNTERPKVVVELLNNYSESEVGQAIVHLTTEIINKNTQQHHSSRSGDMIYQDKSPNCNSLSAITSATQDLEKCLLNNANQDTDDEDNPYESSSDDFVPSTDEENLYSTESENLIDDENYYSREDKNMVEISDETSKRDVLSAMIDETTQKNHVIENDNVIENNNIENNKDNENNITNDAIEHDDIENDNNVAFQKEELKVRKIKRKPDSKYWTKEENKAKREKGEKYLGFKKNEKGKWIADQERDSRHIKPFCNCKKSMKPTKIQCRKFSEEERLRIFTHFWSELSWAQRKIYVNSLVDSAPPKDKKKSS</sequence>
<feature type="region of interest" description="Disordered" evidence="1">
    <location>
        <begin position="1"/>
        <end position="77"/>
    </location>
</feature>
<accession>A0AAV8WHV1</accession>
<evidence type="ECO:0000313" key="3">
    <source>
        <dbReference type="EMBL" id="KAJ8926259.1"/>
    </source>
</evidence>
<feature type="region of interest" description="Disordered" evidence="1">
    <location>
        <begin position="934"/>
        <end position="963"/>
    </location>
</feature>
<feature type="compositionally biased region" description="Acidic residues" evidence="1">
    <location>
        <begin position="466"/>
        <end position="476"/>
    </location>
</feature>
<comment type="caution">
    <text evidence="3">The sequence shown here is derived from an EMBL/GenBank/DDBJ whole genome shotgun (WGS) entry which is preliminary data.</text>
</comment>
<dbReference type="AlphaFoldDB" id="A0AAV8WHV1"/>
<feature type="domain" description="PiggyBac transposable element-derived protein" evidence="2">
    <location>
        <begin position="628"/>
        <end position="727"/>
    </location>
</feature>
<dbReference type="EMBL" id="JANEYF010005962">
    <property type="protein sequence ID" value="KAJ8926259.1"/>
    <property type="molecule type" value="Genomic_DNA"/>
</dbReference>
<feature type="domain" description="PiggyBac transposable element-derived protein" evidence="2">
    <location>
        <begin position="556"/>
        <end position="610"/>
    </location>
</feature>
<dbReference type="PANTHER" id="PTHR46599:SF3">
    <property type="entry name" value="PIGGYBAC TRANSPOSABLE ELEMENT-DERIVED PROTEIN 4"/>
    <property type="match status" value="1"/>
</dbReference>
<evidence type="ECO:0000313" key="4">
    <source>
        <dbReference type="Proteomes" id="UP001162156"/>
    </source>
</evidence>
<organism evidence="3 4">
    <name type="scientific">Rhamnusium bicolor</name>
    <dbReference type="NCBI Taxonomy" id="1586634"/>
    <lineage>
        <taxon>Eukaryota</taxon>
        <taxon>Metazoa</taxon>
        <taxon>Ecdysozoa</taxon>
        <taxon>Arthropoda</taxon>
        <taxon>Hexapoda</taxon>
        <taxon>Insecta</taxon>
        <taxon>Pterygota</taxon>
        <taxon>Neoptera</taxon>
        <taxon>Endopterygota</taxon>
        <taxon>Coleoptera</taxon>
        <taxon>Polyphaga</taxon>
        <taxon>Cucujiformia</taxon>
        <taxon>Chrysomeloidea</taxon>
        <taxon>Cerambycidae</taxon>
        <taxon>Lepturinae</taxon>
        <taxon>Rhagiini</taxon>
        <taxon>Rhamnusium</taxon>
    </lineage>
</organism>
<evidence type="ECO:0000259" key="2">
    <source>
        <dbReference type="Pfam" id="PF13843"/>
    </source>
</evidence>
<name>A0AAV8WHV1_9CUCU</name>
<dbReference type="Proteomes" id="UP001162156">
    <property type="component" value="Unassembled WGS sequence"/>
</dbReference>
<keyword evidence="4" id="KW-1185">Reference proteome</keyword>
<dbReference type="Pfam" id="PF13843">
    <property type="entry name" value="DDE_Tnp_1_7"/>
    <property type="match status" value="2"/>
</dbReference>